<accession>A0ABS8VMI6</accession>
<feature type="domain" description="Peptidase A1" evidence="3">
    <location>
        <begin position="108"/>
        <end position="421"/>
    </location>
</feature>
<evidence type="ECO:0000256" key="2">
    <source>
        <dbReference type="SAM" id="SignalP"/>
    </source>
</evidence>
<evidence type="ECO:0000256" key="1">
    <source>
        <dbReference type="ARBA" id="ARBA00007447"/>
    </source>
</evidence>
<evidence type="ECO:0000313" key="5">
    <source>
        <dbReference type="Proteomes" id="UP000823775"/>
    </source>
</evidence>
<reference evidence="4 5" key="1">
    <citation type="journal article" date="2021" name="BMC Genomics">
        <title>Datura genome reveals duplications of psychoactive alkaloid biosynthetic genes and high mutation rate following tissue culture.</title>
        <authorList>
            <person name="Rajewski A."/>
            <person name="Carter-House D."/>
            <person name="Stajich J."/>
            <person name="Litt A."/>
        </authorList>
    </citation>
    <scope>NUCLEOTIDE SEQUENCE [LARGE SCALE GENOMIC DNA]</scope>
    <source>
        <strain evidence="4">AR-01</strain>
    </source>
</reference>
<feature type="signal peptide" evidence="2">
    <location>
        <begin position="1"/>
        <end position="24"/>
    </location>
</feature>
<evidence type="ECO:0000313" key="4">
    <source>
        <dbReference type="EMBL" id="MCE0481542.1"/>
    </source>
</evidence>
<dbReference type="PANTHER" id="PTHR13683">
    <property type="entry name" value="ASPARTYL PROTEASES"/>
    <property type="match status" value="1"/>
</dbReference>
<comment type="similarity">
    <text evidence="1">Belongs to the peptidase A1 family.</text>
</comment>
<protein>
    <recommendedName>
        <fullName evidence="3">Peptidase A1 domain-containing protein</fullName>
    </recommendedName>
</protein>
<dbReference type="EMBL" id="JACEIK010005450">
    <property type="protein sequence ID" value="MCE0481542.1"/>
    <property type="molecule type" value="Genomic_DNA"/>
</dbReference>
<dbReference type="InterPro" id="IPR021109">
    <property type="entry name" value="Peptidase_aspartic_dom_sf"/>
</dbReference>
<proteinExistence type="inferred from homology"/>
<dbReference type="Pfam" id="PF00026">
    <property type="entry name" value="Asp"/>
    <property type="match status" value="1"/>
</dbReference>
<dbReference type="InterPro" id="IPR001461">
    <property type="entry name" value="Aspartic_peptidase_A1"/>
</dbReference>
<feature type="chain" id="PRO_5046661925" description="Peptidase A1 domain-containing protein" evidence="2">
    <location>
        <begin position="25"/>
        <end position="427"/>
    </location>
</feature>
<dbReference type="InterPro" id="IPR033121">
    <property type="entry name" value="PEPTIDASE_A1"/>
</dbReference>
<organism evidence="4 5">
    <name type="scientific">Datura stramonium</name>
    <name type="common">Jimsonweed</name>
    <name type="synonym">Common thornapple</name>
    <dbReference type="NCBI Taxonomy" id="4076"/>
    <lineage>
        <taxon>Eukaryota</taxon>
        <taxon>Viridiplantae</taxon>
        <taxon>Streptophyta</taxon>
        <taxon>Embryophyta</taxon>
        <taxon>Tracheophyta</taxon>
        <taxon>Spermatophyta</taxon>
        <taxon>Magnoliopsida</taxon>
        <taxon>eudicotyledons</taxon>
        <taxon>Gunneridae</taxon>
        <taxon>Pentapetalae</taxon>
        <taxon>asterids</taxon>
        <taxon>lamiids</taxon>
        <taxon>Solanales</taxon>
        <taxon>Solanaceae</taxon>
        <taxon>Solanoideae</taxon>
        <taxon>Datureae</taxon>
        <taxon>Datura</taxon>
    </lineage>
</organism>
<dbReference type="PANTHER" id="PTHR13683:SF825">
    <property type="entry name" value="PEPTIDASE A1 DOMAIN-CONTAINING PROTEIN"/>
    <property type="match status" value="1"/>
</dbReference>
<evidence type="ECO:0000259" key="3">
    <source>
        <dbReference type="PROSITE" id="PS51767"/>
    </source>
</evidence>
<dbReference type="Gene3D" id="2.40.70.10">
    <property type="entry name" value="Acid Proteases"/>
    <property type="match status" value="2"/>
</dbReference>
<dbReference type="SUPFAM" id="SSF50630">
    <property type="entry name" value="Acid proteases"/>
    <property type="match status" value="1"/>
</dbReference>
<keyword evidence="2" id="KW-0732">Signal</keyword>
<keyword evidence="5" id="KW-1185">Reference proteome</keyword>
<dbReference type="PRINTS" id="PR00792">
    <property type="entry name" value="PEPSIN"/>
</dbReference>
<comment type="caution">
    <text evidence="4">The sequence shown here is derived from an EMBL/GenBank/DDBJ whole genome shotgun (WGS) entry which is preliminary data.</text>
</comment>
<dbReference type="Proteomes" id="UP000823775">
    <property type="component" value="Unassembled WGS sequence"/>
</dbReference>
<dbReference type="PROSITE" id="PS51767">
    <property type="entry name" value="PEPTIDASE_A1"/>
    <property type="match status" value="1"/>
</dbReference>
<sequence length="427" mass="46539">MYKQIPSTICFFLVYSLTIVPILGVGETPHSQSQVQPKPNCQRSSSGGIIGSHKLERGCRFGPWSLNANGTKTPSSAKLVNSSRVGSMNKKQNSNSVSDPINSDYGRFTVKISLGTPRQDYNLIVDTGSGLTWVRCQSCTQGCMSDDPLYDPSKSSCRGTLPDPFDVTYSDKSFTKGIWGCDTLTIDDLGTIMNFQFGCGQENVDDENFGGAAGILGLGKGEFSLTSQSSQSMQMFSYFVPENGDADLHFGDEAEAKSNTCSNQFTSLVQGDDPVNYYLDLVGISVAGNELSVPLTETIIDSGTVITRLPRLVYYALRAVVRQSMLNYTLLSEEWDELMDTCYSSEGNEPIVFPEIKFHFGQESSIDVTLSKGGTIWRKSDTVICLAFAATESYEKSIIGIVQQRGFNVLYDLEGERIGFGTNCAAG</sequence>
<gene>
    <name evidence="4" type="ORF">HAX54_039365</name>
</gene>
<name>A0ABS8VMI6_DATST</name>